<gene>
    <name evidence="3" type="ORF">J2Z71_000580</name>
</gene>
<comment type="caution">
    <text evidence="3">The sequence shown here is derived from an EMBL/GenBank/DDBJ whole genome shotgun (WGS) entry which is preliminary data.</text>
</comment>
<dbReference type="InterPro" id="IPR051691">
    <property type="entry name" value="Metab_Enz_Cyan_OpOx_G3PDH"/>
</dbReference>
<reference evidence="3 4" key="1">
    <citation type="submission" date="2021-03" db="EMBL/GenBank/DDBJ databases">
        <title>Genomic Encyclopedia of Type Strains, Phase IV (KMG-IV): sequencing the most valuable type-strain genomes for metagenomic binning, comparative biology and taxonomic classification.</title>
        <authorList>
            <person name="Goeker M."/>
        </authorList>
    </citation>
    <scope>NUCLEOTIDE SEQUENCE [LARGE SCALE GENOMIC DNA]</scope>
    <source>
        <strain evidence="3 4">DSM 27563</strain>
    </source>
</reference>
<dbReference type="Gene3D" id="3.50.50.60">
    <property type="entry name" value="FAD/NAD(P)-binding domain"/>
    <property type="match status" value="2"/>
</dbReference>
<evidence type="ECO:0000256" key="1">
    <source>
        <dbReference type="ARBA" id="ARBA00023002"/>
    </source>
</evidence>
<dbReference type="InterPro" id="IPR036188">
    <property type="entry name" value="FAD/NAD-bd_sf"/>
</dbReference>
<sequence length="410" mass="45716">MKIYDAIIIGGGPAGLASAIKLYDLGIENILIIEREQYLGGILNQCIHDGFGLKRFKKSLTGPEYAEIFINELNKRNINYVTNSMVIDIKNNKEVTISSIDGVYKVKSKAILLCMGCRERTREMLTIPGTRPSGVFTAGVAQSYINIHNRMIGKNIIILGSGDIGLIMARRLTLEGANVKMVLEINNHPSGLVRNIEQCLNDYNIPLYLNKTISYIHGKDRICGVTISDVDNNGVVIKNSYKFIECDTLVLSVGLIPENDLSENAGIILDAKTNGPIIDNNYETNINGIFASGNVLHVHDLVDNVSLESENMAKSVYNYIHELNSTSKLIEIKKNKNISYILPQKANLNYDINLSLRVNKPFKKAKIDIVQSNKVIKSLNYNKLIPAQMIQIKINKNDFISNDNLEVFII</sequence>
<dbReference type="PRINTS" id="PR00411">
    <property type="entry name" value="PNDRDTASEI"/>
</dbReference>
<feature type="domain" description="FAD/NAD(P)-binding" evidence="2">
    <location>
        <begin position="4"/>
        <end position="300"/>
    </location>
</feature>
<evidence type="ECO:0000259" key="2">
    <source>
        <dbReference type="Pfam" id="PF07992"/>
    </source>
</evidence>
<keyword evidence="1" id="KW-0560">Oxidoreductase</keyword>
<dbReference type="PRINTS" id="PR00368">
    <property type="entry name" value="FADPNR"/>
</dbReference>
<organism evidence="3 4">
    <name type="scientific">Peptoniphilus stercorisuis</name>
    <dbReference type="NCBI Taxonomy" id="1436965"/>
    <lineage>
        <taxon>Bacteria</taxon>
        <taxon>Bacillati</taxon>
        <taxon>Bacillota</taxon>
        <taxon>Tissierellia</taxon>
        <taxon>Tissierellales</taxon>
        <taxon>Peptoniphilaceae</taxon>
        <taxon>Peptoniphilus</taxon>
    </lineage>
</organism>
<accession>A0ABS4KB96</accession>
<evidence type="ECO:0000313" key="4">
    <source>
        <dbReference type="Proteomes" id="UP001519306"/>
    </source>
</evidence>
<dbReference type="SUPFAM" id="SSF51905">
    <property type="entry name" value="FAD/NAD(P)-binding domain"/>
    <property type="match status" value="1"/>
</dbReference>
<dbReference type="PANTHER" id="PTHR42949:SF3">
    <property type="entry name" value="ANAEROBIC GLYCEROL-3-PHOSPHATE DEHYDROGENASE SUBUNIT B"/>
    <property type="match status" value="1"/>
</dbReference>
<keyword evidence="4" id="KW-1185">Reference proteome</keyword>
<dbReference type="Proteomes" id="UP001519306">
    <property type="component" value="Unassembled WGS sequence"/>
</dbReference>
<evidence type="ECO:0000313" key="3">
    <source>
        <dbReference type="EMBL" id="MBP2025055.1"/>
    </source>
</evidence>
<protein>
    <submittedName>
        <fullName evidence="3">NADPH-dependent 2,4-dienoyl-CoA reductase/sulfur reductase-like enzyme</fullName>
    </submittedName>
</protein>
<dbReference type="InterPro" id="IPR023753">
    <property type="entry name" value="FAD/NAD-binding_dom"/>
</dbReference>
<name>A0ABS4KB96_9FIRM</name>
<dbReference type="Pfam" id="PF07992">
    <property type="entry name" value="Pyr_redox_2"/>
    <property type="match status" value="1"/>
</dbReference>
<proteinExistence type="predicted"/>
<dbReference type="EMBL" id="JAGGLJ010000004">
    <property type="protein sequence ID" value="MBP2025055.1"/>
    <property type="molecule type" value="Genomic_DNA"/>
</dbReference>
<dbReference type="PANTHER" id="PTHR42949">
    <property type="entry name" value="ANAEROBIC GLYCEROL-3-PHOSPHATE DEHYDROGENASE SUBUNIT B"/>
    <property type="match status" value="1"/>
</dbReference>
<dbReference type="RefSeq" id="WP_210060360.1">
    <property type="nucleotide sequence ID" value="NZ_JAGGLJ010000004.1"/>
</dbReference>